<name>A0A152A3T7_TIELA</name>
<evidence type="ECO:0000256" key="1">
    <source>
        <dbReference type="PROSITE-ProRule" id="PRU00339"/>
    </source>
</evidence>
<protein>
    <submittedName>
        <fullName evidence="2">Uncharacterized protein</fullName>
    </submittedName>
</protein>
<reference evidence="2 3" key="1">
    <citation type="submission" date="2015-12" db="EMBL/GenBank/DDBJ databases">
        <title>Dictyostelia acquired genes for synthesis and detection of signals that induce cell-type specialization by lateral gene transfer from prokaryotes.</title>
        <authorList>
            <person name="Gloeckner G."/>
            <person name="Schaap P."/>
        </authorList>
    </citation>
    <scope>NUCLEOTIDE SEQUENCE [LARGE SCALE GENOMIC DNA]</scope>
    <source>
        <strain evidence="2 3">TK</strain>
    </source>
</reference>
<organism evidence="2 3">
    <name type="scientific">Tieghemostelium lacteum</name>
    <name type="common">Slime mold</name>
    <name type="synonym">Dictyostelium lacteum</name>
    <dbReference type="NCBI Taxonomy" id="361077"/>
    <lineage>
        <taxon>Eukaryota</taxon>
        <taxon>Amoebozoa</taxon>
        <taxon>Evosea</taxon>
        <taxon>Eumycetozoa</taxon>
        <taxon>Dictyostelia</taxon>
        <taxon>Dictyosteliales</taxon>
        <taxon>Raperosteliaceae</taxon>
        <taxon>Tieghemostelium</taxon>
    </lineage>
</organism>
<evidence type="ECO:0000313" key="2">
    <source>
        <dbReference type="EMBL" id="KYR00933.1"/>
    </source>
</evidence>
<dbReference type="AlphaFoldDB" id="A0A152A3T7"/>
<dbReference type="EMBL" id="LODT01000013">
    <property type="protein sequence ID" value="KYR00933.1"/>
    <property type="molecule type" value="Genomic_DNA"/>
</dbReference>
<gene>
    <name evidence="2" type="ORF">DLAC_02996</name>
</gene>
<dbReference type="PROSITE" id="PS50005">
    <property type="entry name" value="TPR"/>
    <property type="match status" value="1"/>
</dbReference>
<dbReference type="Pfam" id="PF13181">
    <property type="entry name" value="TPR_8"/>
    <property type="match status" value="1"/>
</dbReference>
<dbReference type="Gene3D" id="1.25.40.10">
    <property type="entry name" value="Tetratricopeptide repeat domain"/>
    <property type="match status" value="2"/>
</dbReference>
<dbReference type="InParanoid" id="A0A152A3T7"/>
<dbReference type="OrthoDB" id="5986190at2759"/>
<dbReference type="SMART" id="SM00028">
    <property type="entry name" value="TPR"/>
    <property type="match status" value="4"/>
</dbReference>
<keyword evidence="3" id="KW-1185">Reference proteome</keyword>
<evidence type="ECO:0000313" key="3">
    <source>
        <dbReference type="Proteomes" id="UP000076078"/>
    </source>
</evidence>
<keyword evidence="1" id="KW-0802">TPR repeat</keyword>
<dbReference type="InterPro" id="IPR019734">
    <property type="entry name" value="TPR_rpt"/>
</dbReference>
<comment type="caution">
    <text evidence="2">The sequence shown here is derived from an EMBL/GenBank/DDBJ whole genome shotgun (WGS) entry which is preliminary data.</text>
</comment>
<proteinExistence type="predicted"/>
<sequence>MMIKQIISRNNVYKSILNNINFSNNLIYISNTNKRFYCNHSSNTNKTINSDKITQLFENKKYDDLLELVEKEKNSQLFEADVNSLYKVAKSYQNTNNSVESLKYYRKYFQLTKNAEITENDRVLLVENSEFYVDLLVSTQRNNENTKEIYTHVKWLHEGGYKMTTKLLQYLGHCHYMENNGNLKESVVYLNRALTMCTIETDKIPVYKILGEIHQQSGQYQQAIGYYAKAVQILNTVKSDSDEMDMIAKMAAAQQKKIKSQLEFEMADCYQLSGQVDKCKQIYQVMVKRYPENPIPLTKLASIALNSDRNPYKAIELAKEALGLYEGSGKNLVGLYQSLMTLSMAYMNIRSMSEGYKSLTRLIEIMLELGKSEEDLENAQVYYWAFTSGFFYLNDLIMSGELQFHLQSKLRCDVDELIEEFNKDTKISEIKERLNIIKEIVDHTYPDPESLPDHIKENNKMLQSLLFNTIRNTIISLDNLERHSTVEKGSTSLPYTLDQCTTLIHKLLLYTAHVYELE</sequence>
<dbReference type="Proteomes" id="UP000076078">
    <property type="component" value="Unassembled WGS sequence"/>
</dbReference>
<dbReference type="InterPro" id="IPR011990">
    <property type="entry name" value="TPR-like_helical_dom_sf"/>
</dbReference>
<accession>A0A152A3T7</accession>
<dbReference type="Pfam" id="PF13174">
    <property type="entry name" value="TPR_6"/>
    <property type="match status" value="1"/>
</dbReference>
<feature type="repeat" description="TPR" evidence="1">
    <location>
        <begin position="204"/>
        <end position="237"/>
    </location>
</feature>
<dbReference type="SUPFAM" id="SSF48452">
    <property type="entry name" value="TPR-like"/>
    <property type="match status" value="2"/>
</dbReference>